<evidence type="ECO:0000313" key="2">
    <source>
        <dbReference type="Proteomes" id="UP000054047"/>
    </source>
</evidence>
<dbReference type="EMBL" id="KN726573">
    <property type="protein sequence ID" value="KIH67782.1"/>
    <property type="molecule type" value="Genomic_DNA"/>
</dbReference>
<keyword evidence="2" id="KW-1185">Reference proteome</keyword>
<dbReference type="OrthoDB" id="5811027at2759"/>
<protein>
    <submittedName>
        <fullName evidence="1">Uncharacterized protein</fullName>
    </submittedName>
</protein>
<name>A0A0C2DXT5_9BILA</name>
<accession>A0A0C2DXT5</accession>
<proteinExistence type="predicted"/>
<gene>
    <name evidence="1" type="ORF">ANCDUO_01887</name>
</gene>
<sequence length="74" mass="8714">MFLELHGKPIDHVTLLRQIAQLNYALFSYEINGNSLTACEYSFIHLDCMERYGATMWKLYLKFVTPSTLYFLND</sequence>
<dbReference type="Proteomes" id="UP000054047">
    <property type="component" value="Unassembled WGS sequence"/>
</dbReference>
<evidence type="ECO:0000313" key="1">
    <source>
        <dbReference type="EMBL" id="KIH67782.1"/>
    </source>
</evidence>
<reference evidence="1 2" key="1">
    <citation type="submission" date="2013-12" db="EMBL/GenBank/DDBJ databases">
        <title>Draft genome of the parsitic nematode Ancylostoma duodenale.</title>
        <authorList>
            <person name="Mitreva M."/>
        </authorList>
    </citation>
    <scope>NUCLEOTIDE SEQUENCE [LARGE SCALE GENOMIC DNA]</scope>
    <source>
        <strain evidence="1 2">Zhejiang</strain>
    </source>
</reference>
<organism evidence="1 2">
    <name type="scientific">Ancylostoma duodenale</name>
    <dbReference type="NCBI Taxonomy" id="51022"/>
    <lineage>
        <taxon>Eukaryota</taxon>
        <taxon>Metazoa</taxon>
        <taxon>Ecdysozoa</taxon>
        <taxon>Nematoda</taxon>
        <taxon>Chromadorea</taxon>
        <taxon>Rhabditida</taxon>
        <taxon>Rhabditina</taxon>
        <taxon>Rhabditomorpha</taxon>
        <taxon>Strongyloidea</taxon>
        <taxon>Ancylostomatidae</taxon>
        <taxon>Ancylostomatinae</taxon>
        <taxon>Ancylostoma</taxon>
    </lineage>
</organism>
<dbReference type="AlphaFoldDB" id="A0A0C2DXT5"/>